<accession>A0AAU7LPC1</accession>
<reference evidence="7" key="1">
    <citation type="submission" date="2024-05" db="EMBL/GenBank/DDBJ databases">
        <authorList>
            <person name="Bunk B."/>
            <person name="Swiderski J."/>
            <person name="Sproer C."/>
            <person name="Thiel V."/>
        </authorList>
    </citation>
    <scope>NUCLEOTIDE SEQUENCE</scope>
    <source>
        <strain evidence="7">DSM 17735</strain>
    </source>
</reference>
<protein>
    <recommendedName>
        <fullName evidence="6">SURF1-like protein</fullName>
    </recommendedName>
</protein>
<feature type="transmembrane region" description="Helical" evidence="6">
    <location>
        <begin position="218"/>
        <end position="238"/>
    </location>
</feature>
<proteinExistence type="inferred from homology"/>
<evidence type="ECO:0000256" key="6">
    <source>
        <dbReference type="RuleBase" id="RU363076"/>
    </source>
</evidence>
<organism evidence="7">
    <name type="scientific">Polaromonas hydrogenivorans</name>
    <dbReference type="NCBI Taxonomy" id="335476"/>
    <lineage>
        <taxon>Bacteria</taxon>
        <taxon>Pseudomonadati</taxon>
        <taxon>Pseudomonadota</taxon>
        <taxon>Betaproteobacteria</taxon>
        <taxon>Burkholderiales</taxon>
        <taxon>Comamonadaceae</taxon>
        <taxon>Polaromonas</taxon>
    </lineage>
</organism>
<comment type="similarity">
    <text evidence="2 6">Belongs to the SURF1 family.</text>
</comment>
<dbReference type="EMBL" id="CP157675">
    <property type="protein sequence ID" value="XBP69465.1"/>
    <property type="molecule type" value="Genomic_DNA"/>
</dbReference>
<dbReference type="Pfam" id="PF02104">
    <property type="entry name" value="SURF1"/>
    <property type="match status" value="1"/>
</dbReference>
<evidence type="ECO:0000256" key="4">
    <source>
        <dbReference type="ARBA" id="ARBA00022989"/>
    </source>
</evidence>
<dbReference type="RefSeq" id="WP_349278101.1">
    <property type="nucleotide sequence ID" value="NZ_CBCSCU010000009.1"/>
</dbReference>
<evidence type="ECO:0000256" key="5">
    <source>
        <dbReference type="ARBA" id="ARBA00023136"/>
    </source>
</evidence>
<dbReference type="InterPro" id="IPR002994">
    <property type="entry name" value="Surf1/Shy1"/>
</dbReference>
<name>A0AAU7LPC1_9BURK</name>
<evidence type="ECO:0000256" key="3">
    <source>
        <dbReference type="ARBA" id="ARBA00022692"/>
    </source>
</evidence>
<evidence type="ECO:0000313" key="7">
    <source>
        <dbReference type="EMBL" id="XBP69465.1"/>
    </source>
</evidence>
<dbReference type="AlphaFoldDB" id="A0AAU7LPC1"/>
<dbReference type="PROSITE" id="PS50895">
    <property type="entry name" value="SURF1"/>
    <property type="match status" value="1"/>
</dbReference>
<dbReference type="PANTHER" id="PTHR23427:SF2">
    <property type="entry name" value="SURFEIT LOCUS PROTEIN 1"/>
    <property type="match status" value="1"/>
</dbReference>
<evidence type="ECO:0000256" key="2">
    <source>
        <dbReference type="ARBA" id="ARBA00007165"/>
    </source>
</evidence>
<dbReference type="PANTHER" id="PTHR23427">
    <property type="entry name" value="SURFEIT LOCUS PROTEIN"/>
    <property type="match status" value="1"/>
</dbReference>
<evidence type="ECO:0000256" key="1">
    <source>
        <dbReference type="ARBA" id="ARBA00004370"/>
    </source>
</evidence>
<keyword evidence="6" id="KW-1003">Cell membrane</keyword>
<gene>
    <name evidence="7" type="ORF">ABLV49_16460</name>
</gene>
<dbReference type="CDD" id="cd06662">
    <property type="entry name" value="SURF1"/>
    <property type="match status" value="1"/>
</dbReference>
<comment type="subcellular location">
    <subcellularLocation>
        <location evidence="6">Cell membrane</location>
        <topology evidence="6">Multi-pass membrane protein</topology>
    </subcellularLocation>
    <subcellularLocation>
        <location evidence="1">Membrane</location>
    </subcellularLocation>
</comment>
<keyword evidence="4 6" id="KW-1133">Transmembrane helix</keyword>
<dbReference type="GO" id="GO:0005886">
    <property type="term" value="C:plasma membrane"/>
    <property type="evidence" value="ECO:0007669"/>
    <property type="project" value="UniProtKB-SubCell"/>
</dbReference>
<comment type="caution">
    <text evidence="6">Lacks conserved residue(s) required for the propagation of feature annotation.</text>
</comment>
<sequence>MTFALNSRRFWLLTLAAMLVAGATFSLGQWQLRRAAQKEAVQAAIEAKNSLSALDERALVATKNIANEIYRRAVLQGVWQAAHTVYLDNRPMNGRTGFWVLTPLALQGTGQVILVQRGWIPRNFADRTQLPEVATPAGRVTVEGRIAPPPSKLYEFKGVDTGPIRQNLDLAAFRLETGLPLLEEVSLLQTGAPSEGLLREWAAPNLGVDKHHGYAFQWFGLCGLVVLLYVWFQVILPFRASLRAQRRD</sequence>
<keyword evidence="3 6" id="KW-0812">Transmembrane</keyword>
<dbReference type="InterPro" id="IPR045214">
    <property type="entry name" value="Surf1/Surf4"/>
</dbReference>
<keyword evidence="5 6" id="KW-0472">Membrane</keyword>